<reference evidence="2 3" key="1">
    <citation type="submission" date="2017-10" db="EMBL/GenBank/DDBJ databases">
        <title>Draft genome of two endophytic bacteria isolated from 'guarana' Paullinia cupana (Mart.) Ducke.</title>
        <authorList>
            <person name="Siqueira K.A."/>
            <person name="Liotti R.G."/>
            <person name="Mendes T.A."/>
            <person name="Soares M.A."/>
        </authorList>
    </citation>
    <scope>NUCLEOTIDE SEQUENCE [LARGE SCALE GENOMIC DNA]</scope>
    <source>
        <strain evidence="2 3">342</strain>
    </source>
</reference>
<evidence type="ECO:0000313" key="3">
    <source>
        <dbReference type="Proteomes" id="UP000239181"/>
    </source>
</evidence>
<evidence type="ECO:0000256" key="1">
    <source>
        <dbReference type="SAM" id="MobiDB-lite"/>
    </source>
</evidence>
<gene>
    <name evidence="2" type="ORF">CQW29_21815</name>
</gene>
<feature type="compositionally biased region" description="Polar residues" evidence="1">
    <location>
        <begin position="148"/>
        <end position="167"/>
    </location>
</feature>
<keyword evidence="3" id="KW-1185">Reference proteome</keyword>
<evidence type="ECO:0000313" key="2">
    <source>
        <dbReference type="EMBL" id="PRD13297.1"/>
    </source>
</evidence>
<dbReference type="EMBL" id="PDET01000020">
    <property type="protein sequence ID" value="PRD13297.1"/>
    <property type="molecule type" value="Genomic_DNA"/>
</dbReference>
<sequence>MSAFGLPVRLAHQDQQQKQQAHTSRGIGLCGWRVIRSSKVKTTITQMSSFGLPVRLAHQNQQQKQQQTQQARTSRGIGLCGCRVIRSAEVKAAGQEPPTGMLASGEVGSGMTRLRRSVRPDAVTEGTAKRREDRPAAAEAETLAPMPQRSQPTSQPANHLNQNSTWV</sequence>
<proteinExistence type="predicted"/>
<name>A0A2S9I669_9GAMM</name>
<dbReference type="Proteomes" id="UP000239181">
    <property type="component" value="Unassembled WGS sequence"/>
</dbReference>
<feature type="compositionally biased region" description="Basic and acidic residues" evidence="1">
    <location>
        <begin position="127"/>
        <end position="136"/>
    </location>
</feature>
<feature type="region of interest" description="Disordered" evidence="1">
    <location>
        <begin position="1"/>
        <end position="23"/>
    </location>
</feature>
<feature type="region of interest" description="Disordered" evidence="1">
    <location>
        <begin position="93"/>
        <end position="167"/>
    </location>
</feature>
<accession>A0A2S9I669</accession>
<comment type="caution">
    <text evidence="2">The sequence shown here is derived from an EMBL/GenBank/DDBJ whole genome shotgun (WGS) entry which is preliminary data.</text>
</comment>
<organism evidence="2 3">
    <name type="scientific">Pantoea coffeiphila</name>
    <dbReference type="NCBI Taxonomy" id="1465635"/>
    <lineage>
        <taxon>Bacteria</taxon>
        <taxon>Pseudomonadati</taxon>
        <taxon>Pseudomonadota</taxon>
        <taxon>Gammaproteobacteria</taxon>
        <taxon>Enterobacterales</taxon>
        <taxon>Erwiniaceae</taxon>
        <taxon>Pantoea</taxon>
    </lineage>
</organism>
<protein>
    <submittedName>
        <fullName evidence="2">Uncharacterized protein</fullName>
    </submittedName>
</protein>
<dbReference type="AlphaFoldDB" id="A0A2S9I669"/>